<gene>
    <name evidence="3" type="ORF">NCCP691_12300</name>
</gene>
<dbReference type="InterPro" id="IPR011990">
    <property type="entry name" value="TPR-like_helical_dom_sf"/>
</dbReference>
<dbReference type="Gene3D" id="1.25.40.10">
    <property type="entry name" value="Tetratricopeptide repeat domain"/>
    <property type="match status" value="3"/>
</dbReference>
<feature type="repeat" description="TPR" evidence="1">
    <location>
        <begin position="42"/>
        <end position="75"/>
    </location>
</feature>
<dbReference type="EMBL" id="BPMK01000004">
    <property type="protein sequence ID" value="GIZ51216.1"/>
    <property type="molecule type" value="Genomic_DNA"/>
</dbReference>
<reference evidence="3 4" key="1">
    <citation type="journal article" date="2022" name="Int. J. Syst. Evol. Microbiol.">
        <title>Noviherbaspirillum aridicola sp. nov., isolated from an arid soil in Pakistan.</title>
        <authorList>
            <person name="Khan I.U."/>
            <person name="Saqib M."/>
            <person name="Amin A."/>
            <person name="Hussain F."/>
            <person name="Li L."/>
            <person name="Liu Y.H."/>
            <person name="Fang B.Z."/>
            <person name="Ahmed I."/>
            <person name="Li W.J."/>
        </authorList>
    </citation>
    <scope>NUCLEOTIDE SEQUENCE [LARGE SCALE GENOMIC DNA]</scope>
    <source>
        <strain evidence="3 4">NCCP-691</strain>
    </source>
</reference>
<feature type="repeat" description="TPR" evidence="1">
    <location>
        <begin position="543"/>
        <end position="576"/>
    </location>
</feature>
<dbReference type="SUPFAM" id="SSF48452">
    <property type="entry name" value="TPR-like"/>
    <property type="match status" value="2"/>
</dbReference>
<feature type="region of interest" description="Disordered" evidence="2">
    <location>
        <begin position="1"/>
        <end position="23"/>
    </location>
</feature>
<dbReference type="PANTHER" id="PTHR12558">
    <property type="entry name" value="CELL DIVISION CYCLE 16,23,27"/>
    <property type="match status" value="1"/>
</dbReference>
<evidence type="ECO:0000256" key="2">
    <source>
        <dbReference type="SAM" id="MobiDB-lite"/>
    </source>
</evidence>
<proteinExistence type="predicted"/>
<sequence length="986" mass="108402">MAPVNRAKQASKHQEHETAAPVQSPWQIAMLRRQLGMTPCEAPEWEEFGRALLIAGKPQEAEQAFRRVLRLLPGSPGALVGLARALSLQGYCIDAADLCHDALSKSPGDPMLTHTLAESLRQAGLPHCADRMLQEAVAPGCGAAGNGAASSSRAWGNATAGANPTVADLNAPRVADSPELLQMGEKLRIGLVWANAGAPASLLSTVPLAEFAPLADVPGTVFVLLQPGQAMAEGAHPPDGMDAVALPDVASDETHLTSVLRQLDLLITADVGIARLSASFGRPTWLLTAASSVPPPGMNARTFRQERRGSWSSVIQALLVALRDLVEKAAADGRIGETDRLLLAALHACEGMRYPEAERIYRDLLSRPGDHLGRSMLAARRYMERSRRFEFADTITPPEGCGLGALTWYSDLAAWSLARRDRHKEAFRVWQGVCAQPVPPLGVLLHCGDEAQRTGDWTRAIETWEAASTLYPDASMIPLRAAMSYKSAGDQAKTGNALRRAVEISPWDWRARLELGILYREQGNLNAALRNLQIATYLNPEHAYAWLCLGHALYLEKRYRTGAACFEHACRLEPSHFAAAHLGYCAFNCQEFEVAHAALALALKFAPDDWDAMYFNAVSLTRLQRHDEATAILEAIRDRNPGYFDQQHVRQELCILYLRNPTPARSAACRQVYWARRRTAAAQWHGQPLHGKTLLVFQDAGFGDSIQGLRFLRKIRQEHRPARVILAVWPELTRLYQGYPDADEVHNIFSIDLDKIECDFSVDDYTMMLLCGGAPSAMTAPVPYLTPEPGLVDKWRERLKSDRKFKVGLVWQGNTAHTHDKLRSIALRDWSPLMQVPNISFYALQKGDAVLQAFEAEAFPLAVPDVELSDFADTAALMATLDLVITIDSSPAHLAGAIGMPVWVLLPPSTVDWRWCRQGAQQAWYPRMRLFRPAPEETSADVIRRIAAALREYAAQESQGQKVSNRVSGGATRVGPLPPPRVLSCS</sequence>
<dbReference type="Pfam" id="PF13432">
    <property type="entry name" value="TPR_16"/>
    <property type="match status" value="3"/>
</dbReference>
<dbReference type="Proteomes" id="UP000887222">
    <property type="component" value="Unassembled WGS sequence"/>
</dbReference>
<dbReference type="RefSeq" id="WP_220807381.1">
    <property type="nucleotide sequence ID" value="NZ_BPMK01000004.1"/>
</dbReference>
<keyword evidence="4" id="KW-1185">Reference proteome</keyword>
<keyword evidence="1" id="KW-0802">TPR repeat</keyword>
<dbReference type="PROSITE" id="PS50005">
    <property type="entry name" value="TPR"/>
    <property type="match status" value="3"/>
</dbReference>
<evidence type="ECO:0008006" key="5">
    <source>
        <dbReference type="Google" id="ProtNLM"/>
    </source>
</evidence>
<feature type="repeat" description="TPR" evidence="1">
    <location>
        <begin position="509"/>
        <end position="542"/>
    </location>
</feature>
<dbReference type="Gene3D" id="3.40.50.2000">
    <property type="entry name" value="Glycogen Phosphorylase B"/>
    <property type="match status" value="1"/>
</dbReference>
<dbReference type="InterPro" id="IPR019734">
    <property type="entry name" value="TPR_rpt"/>
</dbReference>
<evidence type="ECO:0000313" key="4">
    <source>
        <dbReference type="Proteomes" id="UP000887222"/>
    </source>
</evidence>
<feature type="compositionally biased region" description="Pro residues" evidence="2">
    <location>
        <begin position="976"/>
        <end position="986"/>
    </location>
</feature>
<organism evidence="3 4">
    <name type="scientific">Noviherbaspirillum aridicola</name>
    <dbReference type="NCBI Taxonomy" id="2849687"/>
    <lineage>
        <taxon>Bacteria</taxon>
        <taxon>Pseudomonadati</taxon>
        <taxon>Pseudomonadota</taxon>
        <taxon>Betaproteobacteria</taxon>
        <taxon>Burkholderiales</taxon>
        <taxon>Oxalobacteraceae</taxon>
        <taxon>Noviherbaspirillum</taxon>
    </lineage>
</organism>
<name>A0ABQ4Q2F8_9BURK</name>
<feature type="region of interest" description="Disordered" evidence="2">
    <location>
        <begin position="961"/>
        <end position="986"/>
    </location>
</feature>
<evidence type="ECO:0000313" key="3">
    <source>
        <dbReference type="EMBL" id="GIZ51216.1"/>
    </source>
</evidence>
<dbReference type="SMART" id="SM00028">
    <property type="entry name" value="TPR"/>
    <property type="match status" value="6"/>
</dbReference>
<dbReference type="SUPFAM" id="SSF53756">
    <property type="entry name" value="UDP-Glycosyltransferase/glycogen phosphorylase"/>
    <property type="match status" value="1"/>
</dbReference>
<dbReference type="PANTHER" id="PTHR12558:SF13">
    <property type="entry name" value="CELL DIVISION CYCLE PROTEIN 27 HOMOLOG"/>
    <property type="match status" value="1"/>
</dbReference>
<accession>A0ABQ4Q2F8</accession>
<comment type="caution">
    <text evidence="3">The sequence shown here is derived from an EMBL/GenBank/DDBJ whole genome shotgun (WGS) entry which is preliminary data.</text>
</comment>
<evidence type="ECO:0000256" key="1">
    <source>
        <dbReference type="PROSITE-ProRule" id="PRU00339"/>
    </source>
</evidence>
<protein>
    <recommendedName>
        <fullName evidence="5">Tetratricopeptide repeat protein</fullName>
    </recommendedName>
</protein>